<keyword evidence="4" id="KW-1185">Reference proteome</keyword>
<feature type="region of interest" description="Disordered" evidence="1">
    <location>
        <begin position="36"/>
        <end position="65"/>
    </location>
</feature>
<dbReference type="AlphaFoldDB" id="A0A2J6RA53"/>
<dbReference type="EMBL" id="KZ613952">
    <property type="protein sequence ID" value="PMD35400.1"/>
    <property type="molecule type" value="Genomic_DNA"/>
</dbReference>
<feature type="compositionally biased region" description="Acidic residues" evidence="1">
    <location>
        <begin position="251"/>
        <end position="263"/>
    </location>
</feature>
<gene>
    <name evidence="3" type="ORF">L207DRAFT_556877</name>
</gene>
<dbReference type="Pfam" id="PF09816">
    <property type="entry name" value="EAF"/>
    <property type="match status" value="1"/>
</dbReference>
<organism evidence="3 4">
    <name type="scientific">Hyaloscypha variabilis (strain UAMH 11265 / GT02V1 / F)</name>
    <name type="common">Meliniomyces variabilis</name>
    <dbReference type="NCBI Taxonomy" id="1149755"/>
    <lineage>
        <taxon>Eukaryota</taxon>
        <taxon>Fungi</taxon>
        <taxon>Dikarya</taxon>
        <taxon>Ascomycota</taxon>
        <taxon>Pezizomycotina</taxon>
        <taxon>Leotiomycetes</taxon>
        <taxon>Helotiales</taxon>
        <taxon>Hyaloscyphaceae</taxon>
        <taxon>Hyaloscypha</taxon>
        <taxon>Hyaloscypha variabilis</taxon>
    </lineage>
</organism>
<dbReference type="OrthoDB" id="125903at2759"/>
<protein>
    <recommendedName>
        <fullName evidence="2">Transcription elongation factor Eaf N-terminal domain-containing protein</fullName>
    </recommendedName>
</protein>
<proteinExistence type="predicted"/>
<evidence type="ECO:0000259" key="2">
    <source>
        <dbReference type="Pfam" id="PF09816"/>
    </source>
</evidence>
<feature type="compositionally biased region" description="Acidic residues" evidence="1">
    <location>
        <begin position="273"/>
        <end position="283"/>
    </location>
</feature>
<evidence type="ECO:0000313" key="3">
    <source>
        <dbReference type="EMBL" id="PMD35400.1"/>
    </source>
</evidence>
<accession>A0A2J6RA53</accession>
<feature type="compositionally biased region" description="Polar residues" evidence="1">
    <location>
        <begin position="197"/>
        <end position="212"/>
    </location>
</feature>
<feature type="region of interest" description="Disordered" evidence="1">
    <location>
        <begin position="124"/>
        <end position="283"/>
    </location>
</feature>
<feature type="compositionally biased region" description="Basic and acidic residues" evidence="1">
    <location>
        <begin position="162"/>
        <end position="178"/>
    </location>
</feature>
<name>A0A2J6RA53_HYAVF</name>
<feature type="domain" description="Transcription elongation factor Eaf N-terminal" evidence="2">
    <location>
        <begin position="14"/>
        <end position="115"/>
    </location>
</feature>
<feature type="compositionally biased region" description="Acidic residues" evidence="1">
    <location>
        <begin position="179"/>
        <end position="188"/>
    </location>
</feature>
<dbReference type="Proteomes" id="UP000235786">
    <property type="component" value="Unassembled WGS sequence"/>
</dbReference>
<dbReference type="STRING" id="1149755.A0A2J6RA53"/>
<feature type="compositionally biased region" description="Acidic residues" evidence="1">
    <location>
        <begin position="215"/>
        <end position="228"/>
    </location>
</feature>
<dbReference type="InterPro" id="IPR019194">
    <property type="entry name" value="Tscrpt_elong_fac_Eaf_N"/>
</dbReference>
<evidence type="ECO:0000313" key="4">
    <source>
        <dbReference type="Proteomes" id="UP000235786"/>
    </source>
</evidence>
<feature type="compositionally biased region" description="Low complexity" evidence="1">
    <location>
        <begin position="148"/>
        <end position="157"/>
    </location>
</feature>
<evidence type="ECO:0000256" key="1">
    <source>
        <dbReference type="SAM" id="MobiDB-lite"/>
    </source>
</evidence>
<reference evidence="3 4" key="1">
    <citation type="submission" date="2016-04" db="EMBL/GenBank/DDBJ databases">
        <title>A degradative enzymes factory behind the ericoid mycorrhizal symbiosis.</title>
        <authorList>
            <consortium name="DOE Joint Genome Institute"/>
            <person name="Martino E."/>
            <person name="Morin E."/>
            <person name="Grelet G."/>
            <person name="Kuo A."/>
            <person name="Kohler A."/>
            <person name="Daghino S."/>
            <person name="Barry K."/>
            <person name="Choi C."/>
            <person name="Cichocki N."/>
            <person name="Clum A."/>
            <person name="Copeland A."/>
            <person name="Hainaut M."/>
            <person name="Haridas S."/>
            <person name="Labutti K."/>
            <person name="Lindquist E."/>
            <person name="Lipzen A."/>
            <person name="Khouja H.-R."/>
            <person name="Murat C."/>
            <person name="Ohm R."/>
            <person name="Olson A."/>
            <person name="Spatafora J."/>
            <person name="Veneault-Fourrey C."/>
            <person name="Henrissat B."/>
            <person name="Grigoriev I."/>
            <person name="Martin F."/>
            <person name="Perotto S."/>
        </authorList>
    </citation>
    <scope>NUCLEOTIDE SEQUENCE [LARGE SCALE GENOMIC DNA]</scope>
    <source>
        <strain evidence="3 4">F</strain>
    </source>
</reference>
<sequence>MASGSIDVDKPGKYPIVLSDALSGKTSKEVYTGIRYNHKPDLSSDSSSTSAHLEPSDSDPTSYDLSLKNNSEKYAYNGVRTSGDGQYVLIFDPIKKHFVLHRVDSTFDMNLVSAPWEQNASTLRSQYPQLESESKPVAPAPQRRPSKSAKNAAAAKATAKRQKQEKPKKPKAPVKEPTPEEEDSDDGLTVEYPDGPPSQQYHYQPTPIFQRNVSEDESDEDAEHESFEEERNQDVDHLQLPSPANNAGGMSDEEIELDLEEELEKALNQTENGADESSESEEE</sequence>